<dbReference type="SUPFAM" id="SSF53335">
    <property type="entry name" value="S-adenosyl-L-methionine-dependent methyltransferases"/>
    <property type="match status" value="1"/>
</dbReference>
<dbReference type="Pfam" id="PF01596">
    <property type="entry name" value="Methyltransf_3"/>
    <property type="match status" value="1"/>
</dbReference>
<evidence type="ECO:0000256" key="2">
    <source>
        <dbReference type="ARBA" id="ARBA00022679"/>
    </source>
</evidence>
<keyword evidence="1" id="KW-0489">Methyltransferase</keyword>
<evidence type="ECO:0000313" key="5">
    <source>
        <dbReference type="EMBL" id="XCD23282.1"/>
    </source>
</evidence>
<dbReference type="GO" id="GO:0008757">
    <property type="term" value="F:S-adenosylmethionine-dependent methyltransferase activity"/>
    <property type="evidence" value="ECO:0007669"/>
    <property type="project" value="TreeGrafter"/>
</dbReference>
<evidence type="ECO:0000256" key="3">
    <source>
        <dbReference type="ARBA" id="ARBA00022691"/>
    </source>
</evidence>
<evidence type="ECO:0000256" key="4">
    <source>
        <dbReference type="ARBA" id="ARBA00023453"/>
    </source>
</evidence>
<dbReference type="Gene3D" id="3.40.50.150">
    <property type="entry name" value="Vaccinia Virus protein VP39"/>
    <property type="match status" value="1"/>
</dbReference>
<reference evidence="5" key="1">
    <citation type="submission" date="2024-06" db="EMBL/GenBank/DDBJ databases">
        <title>Proteomics and phosphoproteomics Haemaphysalis doenitzi midgut.</title>
        <authorList>
            <person name="Zhang s."/>
            <person name="Yang X."/>
        </authorList>
    </citation>
    <scope>NUCLEOTIDE SEQUENCE</scope>
</reference>
<dbReference type="GO" id="GO:0032259">
    <property type="term" value="P:methylation"/>
    <property type="evidence" value="ECO:0007669"/>
    <property type="project" value="UniProtKB-KW"/>
</dbReference>
<proteinExistence type="evidence at transcript level"/>
<dbReference type="AlphaFoldDB" id="A0AAU8BT11"/>
<dbReference type="PANTHER" id="PTHR10509:SF93">
    <property type="entry name" value="CATECHOL O-METHYLTRANSFERASE DOMAIN-CONTAINING PROTEIN 1"/>
    <property type="match status" value="1"/>
</dbReference>
<dbReference type="InterPro" id="IPR029063">
    <property type="entry name" value="SAM-dependent_MTases_sf"/>
</dbReference>
<keyword evidence="3" id="KW-0949">S-adenosyl-L-methionine</keyword>
<dbReference type="EMBL" id="PP962430">
    <property type="protein sequence ID" value="XCD23282.1"/>
    <property type="molecule type" value="mRNA"/>
</dbReference>
<dbReference type="InterPro" id="IPR050362">
    <property type="entry name" value="Cation-dep_OMT"/>
</dbReference>
<dbReference type="InterPro" id="IPR002935">
    <property type="entry name" value="SAM_O-MeTrfase"/>
</dbReference>
<dbReference type="GO" id="GO:0008171">
    <property type="term" value="F:O-methyltransferase activity"/>
    <property type="evidence" value="ECO:0007669"/>
    <property type="project" value="InterPro"/>
</dbReference>
<dbReference type="CDD" id="cd02440">
    <property type="entry name" value="AdoMet_MTases"/>
    <property type="match status" value="1"/>
</dbReference>
<name>A0AAU8BT11_HAEDO</name>
<evidence type="ECO:0000256" key="1">
    <source>
        <dbReference type="ARBA" id="ARBA00022603"/>
    </source>
</evidence>
<accession>A0AAU8BT11</accession>
<dbReference type="PROSITE" id="PS51682">
    <property type="entry name" value="SAM_OMT_I"/>
    <property type="match status" value="1"/>
</dbReference>
<protein>
    <submittedName>
        <fullName evidence="5">Catechol O-methyltransferase domain-containing protein 1</fullName>
    </submittedName>
</protein>
<keyword evidence="2" id="KW-0808">Transferase</keyword>
<dbReference type="PANTHER" id="PTHR10509">
    <property type="entry name" value="O-METHYLTRANSFERASE-RELATED"/>
    <property type="match status" value="1"/>
</dbReference>
<organism evidence="5">
    <name type="scientific">Haemaphysalis doenitzi</name>
    <name type="common">Tick</name>
    <dbReference type="NCBI Taxonomy" id="1048531"/>
    <lineage>
        <taxon>Eukaryota</taxon>
        <taxon>Metazoa</taxon>
        <taxon>Ecdysozoa</taxon>
        <taxon>Arthropoda</taxon>
        <taxon>Chelicerata</taxon>
        <taxon>Arachnida</taxon>
        <taxon>Acari</taxon>
        <taxon>Parasitiformes</taxon>
        <taxon>Ixodida</taxon>
        <taxon>Ixodoidea</taxon>
        <taxon>Ixodidae</taxon>
        <taxon>Haemaphysalinae</taxon>
        <taxon>Haemaphysalis</taxon>
    </lineage>
</organism>
<comment type="similarity">
    <text evidence="4">Belongs to the class I-like SAM-binding methyltransferase superfamily. Cation-dependent O-methyltransferase family.</text>
</comment>
<sequence length="225" mass="25202">MEKYQHRRGHGKITTPEADAYAREHCNVHPVLQKLIDETIQLPHGRMYTKPTQLQLYQVLLKAVRARKYLEVGVFTGCSALSAALALPPDGSVVGLDICQESADIGRPFWKEAGVEKKIDIRIGKAVETLDAMIANGESESYDFVYIDADKTEYDDYYERCLQLVKRNGMIAFDNILQSGRVFDPEAQDEGALAMRALNAKLSRDDRVLLSLLPFGDGVNLVLKK</sequence>